<dbReference type="GO" id="GO:0016020">
    <property type="term" value="C:membrane"/>
    <property type="evidence" value="ECO:0007669"/>
    <property type="project" value="TreeGrafter"/>
</dbReference>
<dbReference type="EMBL" id="CP031517">
    <property type="protein sequence ID" value="QOS39894.1"/>
    <property type="molecule type" value="Genomic_DNA"/>
</dbReference>
<evidence type="ECO:0000313" key="2">
    <source>
        <dbReference type="EMBL" id="MBB5218414.1"/>
    </source>
</evidence>
<dbReference type="AlphaFoldDB" id="A0A840SC49"/>
<dbReference type="PANTHER" id="PTHR45919:SF1">
    <property type="entry name" value="GDP-MAN:MAN(3)GLCNAC(2)-PP-DOL ALPHA-1,2-MANNOSYLTRANSFERASE"/>
    <property type="match status" value="1"/>
</dbReference>
<dbReference type="Pfam" id="PF00534">
    <property type="entry name" value="Glycos_transf_1"/>
    <property type="match status" value="1"/>
</dbReference>
<dbReference type="Proteomes" id="UP000578697">
    <property type="component" value="Unassembled WGS sequence"/>
</dbReference>
<dbReference type="EMBL" id="JACHFR010000001">
    <property type="protein sequence ID" value="MBB5218414.1"/>
    <property type="molecule type" value="Genomic_DNA"/>
</dbReference>
<sequence length="395" mass="45299">MKEINTIGLYINDILYNTGGTESYTVKLCYTLQQIYPTAHISFISECYKKEDALSSEDFITLSNKKYGTQIDSARADFISVPANKSNKIGTILLRKRLVSISKKFDLFFYCSRGNYVFKAKKNIHIVHFPTKPIALQKKGSNPLVIWYEKQKDKAYIKAYDLFLPNSQFTEKHFKRIWQGINDEKLNTATKVCYPAVTGIEDLHLQKENIILVLSRIEKSKHLETLIDAYKSSEYLKTNYKLVIAGGLTKSLESYKSELENRADGANIEFIINAPFSKVTELYNKASIFWHCKGFEIDEDKEPELMEHFGMSTVEAMSAGCVPIVINAAGQKETASEECGYRWNTVEELVHYTEEIAQNPEKMKAMSEAAKERSKLFTMKNFTKKIKDILEKLCF</sequence>
<dbReference type="GO" id="GO:0006487">
    <property type="term" value="P:protein N-linked glycosylation"/>
    <property type="evidence" value="ECO:0007669"/>
    <property type="project" value="TreeGrafter"/>
</dbReference>
<reference evidence="3 5" key="1">
    <citation type="submission" date="2018-08" db="EMBL/GenBank/DDBJ databases">
        <title>The first complete genome of Treponema rectale (CHPAT), a commensal spirochete of the bovine rectum.</title>
        <authorList>
            <person name="Staton G.J."/>
            <person name="Clegg S.R."/>
            <person name="Carter S.D."/>
            <person name="Radford A.D."/>
            <person name="Darby A."/>
            <person name="Hall N."/>
            <person name="Birtles R.J."/>
            <person name="Evans N.J."/>
        </authorList>
    </citation>
    <scope>NUCLEOTIDE SEQUENCE [LARGE SCALE GENOMIC DNA]</scope>
    <source>
        <strain evidence="3 5">CHPA</strain>
    </source>
</reference>
<protein>
    <submittedName>
        <fullName evidence="3">Glycosyltransferase family 1 protein</fullName>
    </submittedName>
    <submittedName>
        <fullName evidence="2">Glycosyltransferase involved in cell wall biosynthesis</fullName>
    </submittedName>
</protein>
<accession>A0A840SC49</accession>
<dbReference type="PANTHER" id="PTHR45919">
    <property type="entry name" value="GDP-MAN:MAN(3)GLCNAC(2)-PP-DOL ALPHA-1,2-MANNOSYLTRANSFERASE"/>
    <property type="match status" value="1"/>
</dbReference>
<dbReference type="Proteomes" id="UP000593591">
    <property type="component" value="Chromosome"/>
</dbReference>
<organism evidence="2 4">
    <name type="scientific">Treponema rectale</name>
    <dbReference type="NCBI Taxonomy" id="744512"/>
    <lineage>
        <taxon>Bacteria</taxon>
        <taxon>Pseudomonadati</taxon>
        <taxon>Spirochaetota</taxon>
        <taxon>Spirochaetia</taxon>
        <taxon>Spirochaetales</taxon>
        <taxon>Treponemataceae</taxon>
        <taxon>Treponema</taxon>
    </lineage>
</organism>
<feature type="domain" description="Glycosyl transferase family 1" evidence="1">
    <location>
        <begin position="206"/>
        <end position="373"/>
    </location>
</feature>
<name>A0A840SC49_9SPIR</name>
<dbReference type="KEGG" id="trc:DYE49_05265"/>
<dbReference type="GO" id="GO:0004377">
    <property type="term" value="F:GDP-Man:Man(3)GlcNAc(2)-PP-Dol alpha-1,2-mannosyltransferase activity"/>
    <property type="evidence" value="ECO:0007669"/>
    <property type="project" value="InterPro"/>
</dbReference>
<evidence type="ECO:0000313" key="4">
    <source>
        <dbReference type="Proteomes" id="UP000578697"/>
    </source>
</evidence>
<reference evidence="2 4" key="2">
    <citation type="submission" date="2020-08" db="EMBL/GenBank/DDBJ databases">
        <title>Genomic Encyclopedia of Type Strains, Phase IV (KMG-IV): sequencing the most valuable type-strain genomes for metagenomic binning, comparative biology and taxonomic classification.</title>
        <authorList>
            <person name="Goeker M."/>
        </authorList>
    </citation>
    <scope>NUCLEOTIDE SEQUENCE [LARGE SCALE GENOMIC DNA]</scope>
    <source>
        <strain evidence="2 4">DSM 103679</strain>
    </source>
</reference>
<evidence type="ECO:0000313" key="3">
    <source>
        <dbReference type="EMBL" id="QOS39894.1"/>
    </source>
</evidence>
<dbReference type="RefSeq" id="WP_184651833.1">
    <property type="nucleotide sequence ID" value="NZ_JACHFR010000001.1"/>
</dbReference>
<gene>
    <name evidence="3" type="ORF">DYE49_05265</name>
    <name evidence="2" type="ORF">HNP77_000758</name>
</gene>
<dbReference type="InterPro" id="IPR038013">
    <property type="entry name" value="ALG11"/>
</dbReference>
<dbReference type="Gene3D" id="3.40.50.2000">
    <property type="entry name" value="Glycogen Phosphorylase B"/>
    <property type="match status" value="1"/>
</dbReference>
<proteinExistence type="predicted"/>
<evidence type="ECO:0000259" key="1">
    <source>
        <dbReference type="Pfam" id="PF00534"/>
    </source>
</evidence>
<dbReference type="SUPFAM" id="SSF53756">
    <property type="entry name" value="UDP-Glycosyltransferase/glycogen phosphorylase"/>
    <property type="match status" value="1"/>
</dbReference>
<dbReference type="InterPro" id="IPR001296">
    <property type="entry name" value="Glyco_trans_1"/>
</dbReference>
<evidence type="ECO:0000313" key="5">
    <source>
        <dbReference type="Proteomes" id="UP000593591"/>
    </source>
</evidence>
<keyword evidence="4" id="KW-1185">Reference proteome</keyword>
<keyword evidence="2" id="KW-0808">Transferase</keyword>